<reference evidence="3 4" key="1">
    <citation type="journal article" date="2016" name="Nat. Commun.">
        <title>Thousands of microbial genomes shed light on interconnected biogeochemical processes in an aquifer system.</title>
        <authorList>
            <person name="Anantharaman K."/>
            <person name="Brown C.T."/>
            <person name="Hug L.A."/>
            <person name="Sharon I."/>
            <person name="Castelle C.J."/>
            <person name="Probst A.J."/>
            <person name="Thomas B.C."/>
            <person name="Singh A."/>
            <person name="Wilkins M.J."/>
            <person name="Karaoz U."/>
            <person name="Brodie E.L."/>
            <person name="Williams K.H."/>
            <person name="Hubbard S.S."/>
            <person name="Banfield J.F."/>
        </authorList>
    </citation>
    <scope>NUCLEOTIDE SEQUENCE [LARGE SCALE GENOMIC DNA]</scope>
</reference>
<accession>A0A1F5YUZ2</accession>
<keyword evidence="1" id="KW-1133">Transmembrane helix</keyword>
<dbReference type="Proteomes" id="UP000176665">
    <property type="component" value="Unassembled WGS sequence"/>
</dbReference>
<feature type="transmembrane region" description="Helical" evidence="1">
    <location>
        <begin position="12"/>
        <end position="32"/>
    </location>
</feature>
<evidence type="ECO:0000259" key="2">
    <source>
        <dbReference type="Pfam" id="PF14478"/>
    </source>
</evidence>
<gene>
    <name evidence="3" type="ORF">A2W14_05645</name>
</gene>
<protein>
    <recommendedName>
        <fullName evidence="2">Transcobalamin-like C-terminal domain-containing protein</fullName>
    </recommendedName>
</protein>
<keyword evidence="1" id="KW-0472">Membrane</keyword>
<evidence type="ECO:0000313" key="3">
    <source>
        <dbReference type="EMBL" id="OGG03924.1"/>
    </source>
</evidence>
<dbReference type="STRING" id="1798371.A2W14_05645"/>
<name>A0A1F5YUZ2_9BACT</name>
<keyword evidence="1" id="KW-0812">Transmembrane</keyword>
<dbReference type="Gene3D" id="2.170.130.30">
    <property type="match status" value="1"/>
</dbReference>
<organism evidence="3 4">
    <name type="scientific">Candidatus Gottesmanbacteria bacterium RBG_16_37_8</name>
    <dbReference type="NCBI Taxonomy" id="1798371"/>
    <lineage>
        <taxon>Bacteria</taxon>
        <taxon>Candidatus Gottesmaniibacteriota</taxon>
    </lineage>
</organism>
<dbReference type="AlphaFoldDB" id="A0A1F5YUZ2"/>
<evidence type="ECO:0000256" key="1">
    <source>
        <dbReference type="SAM" id="Phobius"/>
    </source>
</evidence>
<evidence type="ECO:0000313" key="4">
    <source>
        <dbReference type="Proteomes" id="UP000176665"/>
    </source>
</evidence>
<dbReference type="Pfam" id="PF14478">
    <property type="entry name" value="DUF4430"/>
    <property type="match status" value="1"/>
</dbReference>
<comment type="caution">
    <text evidence="3">The sequence shown here is derived from an EMBL/GenBank/DDBJ whole genome shotgun (WGS) entry which is preliminary data.</text>
</comment>
<dbReference type="InterPro" id="IPR027954">
    <property type="entry name" value="Transcobalamin-like_C"/>
</dbReference>
<feature type="domain" description="Transcobalamin-like C-terminal" evidence="2">
    <location>
        <begin position="101"/>
        <end position="152"/>
    </location>
</feature>
<sequence length="155" mass="17787">MKRLNYKRKSNPVLIILFILLAVILVMQFTVFKGNKFNLAPDKTDQRQSQNNQNQAIQMEENTVTVDFGDGRKIEKNVKAETPFRALQMVSDSEGFAVLTKEYKYGLIVEEINNVKNNSGKYWLYSVNNQPGKIAADRYQLNAGDVVKWEYTSAK</sequence>
<proteinExistence type="predicted"/>
<dbReference type="EMBL" id="MFJA01000011">
    <property type="protein sequence ID" value="OGG03924.1"/>
    <property type="molecule type" value="Genomic_DNA"/>
</dbReference>